<dbReference type="STRING" id="1888995.BD935_02615"/>
<dbReference type="EMBL" id="MIZA01000023">
    <property type="protein sequence ID" value="OIR17063.1"/>
    <property type="molecule type" value="Genomic_DNA"/>
</dbReference>
<feature type="domain" description="SRP54-type proteins GTP-binding" evidence="9">
    <location>
        <begin position="291"/>
        <end position="304"/>
    </location>
</feature>
<evidence type="ECO:0000313" key="11">
    <source>
        <dbReference type="Proteomes" id="UP000183080"/>
    </source>
</evidence>
<dbReference type="GO" id="GO:0006614">
    <property type="term" value="P:SRP-dependent cotranslational protein targeting to membrane"/>
    <property type="evidence" value="ECO:0007669"/>
    <property type="project" value="InterPro"/>
</dbReference>
<dbReference type="AlphaFoldDB" id="A0A1J5T849"/>
<evidence type="ECO:0000256" key="7">
    <source>
        <dbReference type="ARBA" id="ARBA00023170"/>
    </source>
</evidence>
<evidence type="ECO:0000256" key="4">
    <source>
        <dbReference type="ARBA" id="ARBA00022801"/>
    </source>
</evidence>
<dbReference type="InterPro" id="IPR042101">
    <property type="entry name" value="SRP54_N_sf"/>
</dbReference>
<dbReference type="SMART" id="SM00382">
    <property type="entry name" value="AAA"/>
    <property type="match status" value="1"/>
</dbReference>
<dbReference type="SMART" id="SM00962">
    <property type="entry name" value="SRP54"/>
    <property type="match status" value="1"/>
</dbReference>
<dbReference type="Pfam" id="PF00448">
    <property type="entry name" value="SRP54"/>
    <property type="match status" value="1"/>
</dbReference>
<comment type="caution">
    <text evidence="10">The sequence shown here is derived from an EMBL/GenBank/DDBJ whole genome shotgun (WGS) entry which is preliminary data.</text>
</comment>
<accession>A0A1J5T849</accession>
<gene>
    <name evidence="8" type="primary">ftsY</name>
    <name evidence="10" type="ORF">BD935_02615</name>
</gene>
<keyword evidence="6 8" id="KW-0472">Membrane</keyword>
<evidence type="ECO:0000256" key="5">
    <source>
        <dbReference type="ARBA" id="ARBA00023134"/>
    </source>
</evidence>
<feature type="binding site" evidence="8">
    <location>
        <begin position="270"/>
        <end position="273"/>
    </location>
    <ligand>
        <name>GTP</name>
        <dbReference type="ChEBI" id="CHEBI:37565"/>
    </ligand>
</feature>
<dbReference type="PANTHER" id="PTHR43134:SF1">
    <property type="entry name" value="SIGNAL RECOGNITION PARTICLE RECEPTOR SUBUNIT ALPHA"/>
    <property type="match status" value="1"/>
</dbReference>
<dbReference type="NCBIfam" id="TIGR00064">
    <property type="entry name" value="ftsY"/>
    <property type="match status" value="1"/>
</dbReference>
<name>A0A1J5T849_9ARCH</name>
<comment type="function">
    <text evidence="8">Involved in targeting and insertion of nascent membrane proteins into the cytoplasmic membrane. Acts as a receptor for the complex formed by the signal recognition particle (SRP) and the ribosome-nascent chain (RNC).</text>
</comment>
<feature type="binding site" evidence="8">
    <location>
        <begin position="130"/>
        <end position="137"/>
    </location>
    <ligand>
        <name>GTP</name>
        <dbReference type="ChEBI" id="CHEBI:37565"/>
    </ligand>
</feature>
<keyword evidence="1 8" id="KW-1003">Cell membrane</keyword>
<feature type="binding site" evidence="8">
    <location>
        <begin position="212"/>
        <end position="216"/>
    </location>
    <ligand>
        <name>GTP</name>
        <dbReference type="ChEBI" id="CHEBI:37565"/>
    </ligand>
</feature>
<keyword evidence="4 8" id="KW-0378">Hydrolase</keyword>
<comment type="similarity">
    <text evidence="8">Belongs to the GTP-binding SRP family. FtsY subfamily.</text>
</comment>
<dbReference type="SUPFAM" id="SSF52540">
    <property type="entry name" value="P-loop containing nucleoside triphosphate hydrolases"/>
    <property type="match status" value="1"/>
</dbReference>
<comment type="subunit">
    <text evidence="8">Part of the signal recognition particle protein translocation system, which is composed of SRP and FtsY.</text>
</comment>
<comment type="subcellular location">
    <subcellularLocation>
        <location evidence="8">Cell membrane</location>
        <topology evidence="8">Peripheral membrane protein</topology>
        <orientation evidence="8">Cytoplasmic side</orientation>
    </subcellularLocation>
    <subcellularLocation>
        <location evidence="8">Cytoplasm</location>
    </subcellularLocation>
</comment>
<evidence type="ECO:0000256" key="8">
    <source>
        <dbReference type="HAMAP-Rule" id="MF_00920"/>
    </source>
</evidence>
<dbReference type="Proteomes" id="UP000183080">
    <property type="component" value="Unassembled WGS sequence"/>
</dbReference>
<evidence type="ECO:0000313" key="10">
    <source>
        <dbReference type="EMBL" id="OIR17063.1"/>
    </source>
</evidence>
<dbReference type="Gene3D" id="1.20.120.140">
    <property type="entry name" value="Signal recognition particle SRP54, nucleotide-binding domain"/>
    <property type="match status" value="1"/>
</dbReference>
<keyword evidence="3 8" id="KW-0547">Nucleotide-binding</keyword>
<dbReference type="GO" id="GO:0003924">
    <property type="term" value="F:GTPase activity"/>
    <property type="evidence" value="ECO:0007669"/>
    <property type="project" value="UniProtKB-UniRule"/>
</dbReference>
<dbReference type="GO" id="GO:0005886">
    <property type="term" value="C:plasma membrane"/>
    <property type="evidence" value="ECO:0007669"/>
    <property type="project" value="UniProtKB-SubCell"/>
</dbReference>
<dbReference type="FunFam" id="3.40.50.300:FF:000053">
    <property type="entry name" value="Signal recognition particle receptor FtsY"/>
    <property type="match status" value="1"/>
</dbReference>
<protein>
    <recommendedName>
        <fullName evidence="8">Signal recognition particle receptor FtsY</fullName>
        <shortName evidence="8">SRP receptor</shortName>
        <ecNumber evidence="8">3.6.5.4</ecNumber>
    </recommendedName>
</protein>
<dbReference type="SUPFAM" id="SSF47364">
    <property type="entry name" value="Domain of the SRP/SRP receptor G-proteins"/>
    <property type="match status" value="1"/>
</dbReference>
<dbReference type="InterPro" id="IPR000897">
    <property type="entry name" value="SRP54_GTPase_dom"/>
</dbReference>
<keyword evidence="5 8" id="KW-0342">GTP-binding</keyword>
<comment type="catalytic activity">
    <reaction evidence="8">
        <text>GTP + H2O = GDP + phosphate + H(+)</text>
        <dbReference type="Rhea" id="RHEA:19669"/>
        <dbReference type="ChEBI" id="CHEBI:15377"/>
        <dbReference type="ChEBI" id="CHEBI:15378"/>
        <dbReference type="ChEBI" id="CHEBI:37565"/>
        <dbReference type="ChEBI" id="CHEBI:43474"/>
        <dbReference type="ChEBI" id="CHEBI:58189"/>
        <dbReference type="EC" id="3.6.5.4"/>
    </reaction>
</comment>
<dbReference type="InterPro" id="IPR003593">
    <property type="entry name" value="AAA+_ATPase"/>
</dbReference>
<dbReference type="PROSITE" id="PS00300">
    <property type="entry name" value="SRP54"/>
    <property type="match status" value="1"/>
</dbReference>
<dbReference type="GO" id="GO:0005525">
    <property type="term" value="F:GTP binding"/>
    <property type="evidence" value="ECO:0007669"/>
    <property type="project" value="UniProtKB-UniRule"/>
</dbReference>
<dbReference type="EC" id="3.6.5.4" evidence="8"/>
<dbReference type="CDD" id="cd17874">
    <property type="entry name" value="FtsY"/>
    <property type="match status" value="1"/>
</dbReference>
<proteinExistence type="inferred from homology"/>
<dbReference type="GO" id="GO:0005047">
    <property type="term" value="F:signal recognition particle binding"/>
    <property type="evidence" value="ECO:0007669"/>
    <property type="project" value="TreeGrafter"/>
</dbReference>
<evidence type="ECO:0000259" key="9">
    <source>
        <dbReference type="PROSITE" id="PS00300"/>
    </source>
</evidence>
<dbReference type="InterPro" id="IPR027417">
    <property type="entry name" value="P-loop_NTPase"/>
</dbReference>
<evidence type="ECO:0000256" key="2">
    <source>
        <dbReference type="ARBA" id="ARBA00022490"/>
    </source>
</evidence>
<dbReference type="InterPro" id="IPR036225">
    <property type="entry name" value="SRP/SRP_N"/>
</dbReference>
<dbReference type="HAMAP" id="MF_00920">
    <property type="entry name" value="FtsY"/>
    <property type="match status" value="1"/>
</dbReference>
<evidence type="ECO:0000256" key="3">
    <source>
        <dbReference type="ARBA" id="ARBA00022741"/>
    </source>
</evidence>
<dbReference type="Gene3D" id="3.40.50.300">
    <property type="entry name" value="P-loop containing nucleotide triphosphate hydrolases"/>
    <property type="match status" value="1"/>
</dbReference>
<reference evidence="10 11" key="1">
    <citation type="submission" date="2016-08" db="EMBL/GenBank/DDBJ databases">
        <title>New Insights into Marine Group III Euryarchaeota, from dark to light.</title>
        <authorList>
            <person name="Haro-Moreno J.M."/>
            <person name="Rodriguez-Valera F."/>
            <person name="Lopez-Garcia P."/>
            <person name="Moreira D."/>
            <person name="Martin-Cuadrado A.B."/>
        </authorList>
    </citation>
    <scope>NUCLEOTIDE SEQUENCE [LARGE SCALE GENOMIC DNA]</scope>
    <source>
        <strain evidence="10">CG-Epi1</strain>
    </source>
</reference>
<organism evidence="10 11">
    <name type="scientific">Marine Group III euryarchaeote CG-Epi1</name>
    <dbReference type="NCBI Taxonomy" id="1888995"/>
    <lineage>
        <taxon>Archaea</taxon>
        <taxon>Methanobacteriati</taxon>
        <taxon>Thermoplasmatota</taxon>
        <taxon>Thermoplasmata</taxon>
        <taxon>Candidatus Thermoprofundales</taxon>
    </lineage>
</organism>
<keyword evidence="7 8" id="KW-0675">Receptor</keyword>
<evidence type="ECO:0000256" key="1">
    <source>
        <dbReference type="ARBA" id="ARBA00022475"/>
    </source>
</evidence>
<evidence type="ECO:0000256" key="6">
    <source>
        <dbReference type="ARBA" id="ARBA00023136"/>
    </source>
</evidence>
<dbReference type="InterPro" id="IPR013822">
    <property type="entry name" value="Signal_recog_particl_SRP54_hlx"/>
</dbReference>
<dbReference type="PANTHER" id="PTHR43134">
    <property type="entry name" value="SIGNAL RECOGNITION PARTICLE RECEPTOR SUBUNIT ALPHA"/>
    <property type="match status" value="1"/>
</dbReference>
<dbReference type="Pfam" id="PF02881">
    <property type="entry name" value="SRP54_N"/>
    <property type="match status" value="1"/>
</dbReference>
<dbReference type="GO" id="GO:0005737">
    <property type="term" value="C:cytoplasm"/>
    <property type="evidence" value="ECO:0007669"/>
    <property type="project" value="UniProtKB-SubCell"/>
</dbReference>
<dbReference type="InterPro" id="IPR004390">
    <property type="entry name" value="SR_rcpt_FtsY"/>
</dbReference>
<sequence>MFKALREKLLGASKQAEEELDPKLNLDYETFRPEERESGAVIRESHLENVLWEMELALLQSDVAMEALEEMKAIIKKRLVGLRVENRSEIVPTIEKALKASLVELLSKNVFNPDILLEDRETPLVVAFVGVNGTGKTTSIARITHWLKENGKSVVLAAADTFRAGAIEQLDLHATKLGCKIIKHQSGGDPAAVAFDAVEHAKAKHRDIVLIDTAGRMQTNSNLMDEMKKIRRVASPDLVIFVGDSLAGNDAVEQAKKFHEAVDIDAVVLTKLDVDAKGGAALSISSAIDKPIAFVGIGQEYEDIMPFDAAWIVERIFA</sequence>
<keyword evidence="2 8" id="KW-0963">Cytoplasm</keyword>